<feature type="compositionally biased region" description="Acidic residues" evidence="1">
    <location>
        <begin position="232"/>
        <end position="250"/>
    </location>
</feature>
<protein>
    <submittedName>
        <fullName evidence="2">Uncharacterized protein</fullName>
    </submittedName>
</protein>
<feature type="compositionally biased region" description="Low complexity" evidence="1">
    <location>
        <begin position="894"/>
        <end position="913"/>
    </location>
</feature>
<feature type="compositionally biased region" description="Acidic residues" evidence="1">
    <location>
        <begin position="195"/>
        <end position="224"/>
    </location>
</feature>
<feature type="region of interest" description="Disordered" evidence="1">
    <location>
        <begin position="186"/>
        <end position="258"/>
    </location>
</feature>
<dbReference type="Gene3D" id="3.40.50.300">
    <property type="entry name" value="P-loop containing nucleotide triphosphate hydrolases"/>
    <property type="match status" value="1"/>
</dbReference>
<feature type="region of interest" description="Disordered" evidence="1">
    <location>
        <begin position="890"/>
        <end position="927"/>
    </location>
</feature>
<dbReference type="SUPFAM" id="SSF50998">
    <property type="entry name" value="Quinoprotein alcohol dehydrogenase-like"/>
    <property type="match status" value="1"/>
</dbReference>
<proteinExistence type="predicted"/>
<dbReference type="InterPro" id="IPR007788">
    <property type="entry name" value="QCT"/>
</dbReference>
<comment type="caution">
    <text evidence="2">The sequence shown here is derived from an EMBL/GenBank/DDBJ whole genome shotgun (WGS) entry which is preliminary data.</text>
</comment>
<dbReference type="PANTHER" id="PTHR31270">
    <property type="entry name" value="GLUTAMINYL-PEPTIDE CYCLOTRANSFERASE"/>
    <property type="match status" value="1"/>
</dbReference>
<feature type="region of interest" description="Disordered" evidence="1">
    <location>
        <begin position="565"/>
        <end position="596"/>
    </location>
</feature>
<evidence type="ECO:0000256" key="1">
    <source>
        <dbReference type="SAM" id="MobiDB-lite"/>
    </source>
</evidence>
<dbReference type="Proteomes" id="UP001530400">
    <property type="component" value="Unassembled WGS sequence"/>
</dbReference>
<dbReference type="EMBL" id="JALLPJ020001272">
    <property type="protein sequence ID" value="KAL3772178.1"/>
    <property type="molecule type" value="Genomic_DNA"/>
</dbReference>
<reference evidence="2 3" key="1">
    <citation type="submission" date="2024-10" db="EMBL/GenBank/DDBJ databases">
        <title>Updated reference genomes for cyclostephanoid diatoms.</title>
        <authorList>
            <person name="Roberts W.R."/>
            <person name="Alverson A.J."/>
        </authorList>
    </citation>
    <scope>NUCLEOTIDE SEQUENCE [LARGE SCALE GENOMIC DNA]</scope>
    <source>
        <strain evidence="2 3">AJA010-31</strain>
    </source>
</reference>
<feature type="compositionally biased region" description="Acidic residues" evidence="1">
    <location>
        <begin position="566"/>
        <end position="596"/>
    </location>
</feature>
<keyword evidence="3" id="KW-1185">Reference proteome</keyword>
<accession>A0ABD3N9Z3</accession>
<evidence type="ECO:0000313" key="3">
    <source>
        <dbReference type="Proteomes" id="UP001530400"/>
    </source>
</evidence>
<evidence type="ECO:0000313" key="2">
    <source>
        <dbReference type="EMBL" id="KAL3772178.1"/>
    </source>
</evidence>
<dbReference type="SUPFAM" id="SSF52540">
    <property type="entry name" value="P-loop containing nucleoside triphosphate hydrolases"/>
    <property type="match status" value="1"/>
</dbReference>
<organism evidence="2 3">
    <name type="scientific">Cyclotella atomus</name>
    <dbReference type="NCBI Taxonomy" id="382360"/>
    <lineage>
        <taxon>Eukaryota</taxon>
        <taxon>Sar</taxon>
        <taxon>Stramenopiles</taxon>
        <taxon>Ochrophyta</taxon>
        <taxon>Bacillariophyta</taxon>
        <taxon>Coscinodiscophyceae</taxon>
        <taxon>Thalassiosirophycidae</taxon>
        <taxon>Stephanodiscales</taxon>
        <taxon>Stephanodiscaceae</taxon>
        <taxon>Cyclotella</taxon>
    </lineage>
</organism>
<feature type="compositionally biased region" description="Acidic residues" evidence="1">
    <location>
        <begin position="45"/>
        <end position="65"/>
    </location>
</feature>
<feature type="region of interest" description="Disordered" evidence="1">
    <location>
        <begin position="1"/>
        <end position="65"/>
    </location>
</feature>
<dbReference type="InterPro" id="IPR027417">
    <property type="entry name" value="P-loop_NTPase"/>
</dbReference>
<gene>
    <name evidence="2" type="ORF">ACHAWO_012116</name>
</gene>
<dbReference type="InterPro" id="IPR011047">
    <property type="entry name" value="Quinoprotein_ADH-like_sf"/>
</dbReference>
<dbReference type="Pfam" id="PF05096">
    <property type="entry name" value="Glu_cyclase_2"/>
    <property type="match status" value="2"/>
</dbReference>
<sequence>MSKYTTISNEEEDVELNAPRHGPSYRDDPPSSNSFDSQDSRHDEDEYDNNGYGDDDGEWGGSDDEEIAVQSHELGAASSRGGGGSSCKILKCLVLITLIAAWIGGSKYYIDQNGVPESVGGLWTRFKADLDEWRGNNDGGSDNNVGDDSVGEEEIRAFVEEETGEERTPLDYGQDTVVVEVLEDEVHQDSAEVPQDIEESTTDEVESVSEQEEEPIVDEAEPVTEQEKEPNIDEVESVSEQEEPNIDEVEPVSKQEEQLQEELVELVQEEAQNIAEQETEENTVVDEQPEQINLDYMVGATGKVSREWNAVEMVAHDSSSFTQGLSYGPDYIYETTGLYGSSKLRKIKPETFEVEQSVDIDGKYFSEGSTYYTDSQGNGRIIEITWREQTGFIYDADTLDLIKEFTYTTTAPGNEGWGITFNPTTNEFVVSDGSPYLYFWDAETLQEKRKVEVTRMLGSNTPQNMLNELEYMDGLICCNIWHVDEIICVNPEDGKSIREYDFQSLYPLSQRGGSENVLNGIALGTDHILITGKRWDRMFKVTLNDWPSLFANNNAVIAGVGSEPVQVEEPEQNDAAEQDTDNSVDNEVQEEFSNEEEGIQEDIVAGGEDVAEEAELEGDQAEVVDIAVQSQNAISTSYTVIEQVGHDKTSFTQGLSYGKNGAIYETTGLYDNSKLRKINPDTFDIEKSVDVSGRYFGEGSTFYVDKDGNNRIIEITWKSQTGFIYDADTLERLSTFVYKTTPSNHEGWGITYDEANQEFIVSDGSVYLYFWDRDTLQEKRHVMVTRFDGTPQNMLNELEFMDGLVCCNIWHRDDIICVDPTTGKSVREYDMSQLWPRNERGSSENVLNGIALGPGHVLITGKRWDRMYKINFDDWPTLFSNAQGNSVVPEATVQEEQSQASAEESGGEALESSTPSEDAVEEVASASNAMDSLSNAAEDLPDYFVPLTPDERTELKKRLRDTVFQTYMSLISSSNPSIDQSTLVPQRTFKINPDISKQFMHMHHMKTGGTSMDHLIHCAMERQLHVNNNSRVQYSSMSECGPGVRSCMDQLAKQLDASVIDNVFYYNDEEGKPNMNAPFDPAVGEFEEIVGDLNVCKTSDCGVMSYCASLHTVRTFGWKDVDKITVIRNPIDRAWSMYRFTLNSCYNCKELKDVLKEVASGTFEGGREGGFKGQKPTPHFQYDPSDSCSTQMIGHQATNLLSSIDLYNVANDVRFPREQEIVEEAVKNLRESFTWIGLTDRLEESVDGFRQVFPFLAENLTQAVLDMGEDFRARGHPLEDPAFSLPDDYVDTGSCPFPHENGGREPTCGTKEMDDETIKLILKLNNRDRAVYQAAVERFEIQQEVLQEYKSRV</sequence>
<name>A0ABD3N9Z3_9STRA</name>
<dbReference type="PANTHER" id="PTHR31270:SF1">
    <property type="entry name" value="GLUTAMINYL-PEPTIDE CYCLOTRANSFERASE"/>
    <property type="match status" value="1"/>
</dbReference>